<organism evidence="3 4">
    <name type="scientific">Belnapia rosea</name>
    <dbReference type="NCBI Taxonomy" id="938405"/>
    <lineage>
        <taxon>Bacteria</taxon>
        <taxon>Pseudomonadati</taxon>
        <taxon>Pseudomonadota</taxon>
        <taxon>Alphaproteobacteria</taxon>
        <taxon>Acetobacterales</taxon>
        <taxon>Roseomonadaceae</taxon>
        <taxon>Belnapia</taxon>
    </lineage>
</organism>
<accession>A0A1G6MFY4</accession>
<gene>
    <name evidence="3" type="ORF">SAMN04487779_10011209</name>
</gene>
<dbReference type="RefSeq" id="WP_090661372.1">
    <property type="nucleotide sequence ID" value="NZ_FMZX01000001.1"/>
</dbReference>
<sequence length="145" mass="15196">MRLGPALLMLGLLAAPGAWAEEAAVVAPGGPAAEAPAPAARPPVVRRRPAARPATRKPQPLDLSKHAAVPPPPRTSSPLGSRAPVPNRDIERQPVLPDARTTLGPSLLYRNLPGRGLAEEGSPNLLEEKLYKPAPGARLLVPFAY</sequence>
<evidence type="ECO:0000313" key="4">
    <source>
        <dbReference type="Proteomes" id="UP000198925"/>
    </source>
</evidence>
<feature type="compositionally biased region" description="Low complexity" evidence="1">
    <location>
        <begin position="28"/>
        <end position="38"/>
    </location>
</feature>
<evidence type="ECO:0000313" key="3">
    <source>
        <dbReference type="EMBL" id="SDC54462.1"/>
    </source>
</evidence>
<dbReference type="AlphaFoldDB" id="A0A1G6MFY4"/>
<dbReference type="STRING" id="938405.SAMN02927895_01489"/>
<dbReference type="EMBL" id="FMZX01000001">
    <property type="protein sequence ID" value="SDC54462.1"/>
    <property type="molecule type" value="Genomic_DNA"/>
</dbReference>
<keyword evidence="2" id="KW-0732">Signal</keyword>
<reference evidence="3 4" key="1">
    <citation type="submission" date="2016-10" db="EMBL/GenBank/DDBJ databases">
        <authorList>
            <person name="de Groot N.N."/>
        </authorList>
    </citation>
    <scope>NUCLEOTIDE SEQUENCE [LARGE SCALE GENOMIC DNA]</scope>
    <source>
        <strain evidence="3 4">CPCC 100156</strain>
    </source>
</reference>
<evidence type="ECO:0000256" key="1">
    <source>
        <dbReference type="SAM" id="MobiDB-lite"/>
    </source>
</evidence>
<feature type="signal peptide" evidence="2">
    <location>
        <begin position="1"/>
        <end position="20"/>
    </location>
</feature>
<dbReference type="Proteomes" id="UP000198925">
    <property type="component" value="Unassembled WGS sequence"/>
</dbReference>
<name>A0A1G6MFY4_9PROT</name>
<feature type="region of interest" description="Disordered" evidence="1">
    <location>
        <begin position="28"/>
        <end position="106"/>
    </location>
</feature>
<protein>
    <submittedName>
        <fullName evidence="3">Uncharacterized protein</fullName>
    </submittedName>
</protein>
<keyword evidence="4" id="KW-1185">Reference proteome</keyword>
<feature type="chain" id="PRO_5011649006" evidence="2">
    <location>
        <begin position="21"/>
        <end position="145"/>
    </location>
</feature>
<proteinExistence type="predicted"/>
<evidence type="ECO:0000256" key="2">
    <source>
        <dbReference type="SAM" id="SignalP"/>
    </source>
</evidence>